<dbReference type="PROSITE" id="PS50082">
    <property type="entry name" value="WD_REPEATS_2"/>
    <property type="match status" value="1"/>
</dbReference>
<comment type="caution">
    <text evidence="2">The sequence shown here is derived from an EMBL/GenBank/DDBJ whole genome shotgun (WGS) entry which is preliminary data.</text>
</comment>
<organism evidence="2 3">
    <name type="scientific">Cichlidogyrus casuarinus</name>
    <dbReference type="NCBI Taxonomy" id="1844966"/>
    <lineage>
        <taxon>Eukaryota</taxon>
        <taxon>Metazoa</taxon>
        <taxon>Spiralia</taxon>
        <taxon>Lophotrochozoa</taxon>
        <taxon>Platyhelminthes</taxon>
        <taxon>Monogenea</taxon>
        <taxon>Monopisthocotylea</taxon>
        <taxon>Dactylogyridea</taxon>
        <taxon>Ancyrocephalidae</taxon>
        <taxon>Cichlidogyrus</taxon>
    </lineage>
</organism>
<accession>A0ABD2PYG0</accession>
<protein>
    <submittedName>
        <fullName evidence="2">Phosphoinositide-3-kinase, regulatory subunit 4</fullName>
    </submittedName>
</protein>
<sequence>MDQQRQQQKLIHVLPTLFSGAQDGRLRSLDFATPANSRILAYAGLEEAIPPAIRFRQVVRRPGFHLGTRLMSHLHKNAILGEISGSTSYLLEEVQQPPSQVGLTPNSFVTTTQPLSPSITASQVSRNLVTNAHRSEAKKLSDGPRGDALYLRRATQGHVNSISDLTWVNAGQPYLVSASMDGVIKFWK</sequence>
<proteinExistence type="predicted"/>
<dbReference type="InterPro" id="IPR036322">
    <property type="entry name" value="WD40_repeat_dom_sf"/>
</dbReference>
<dbReference type="InterPro" id="IPR015943">
    <property type="entry name" value="WD40/YVTN_repeat-like_dom_sf"/>
</dbReference>
<evidence type="ECO:0000256" key="1">
    <source>
        <dbReference type="PROSITE-ProRule" id="PRU00221"/>
    </source>
</evidence>
<dbReference type="Gene3D" id="2.130.10.10">
    <property type="entry name" value="YVTN repeat-like/Quinoprotein amine dehydrogenase"/>
    <property type="match status" value="1"/>
</dbReference>
<gene>
    <name evidence="2" type="primary">PIK3R4_1</name>
    <name evidence="2" type="ORF">Ciccas_008941</name>
</gene>
<dbReference type="SUPFAM" id="SSF50978">
    <property type="entry name" value="WD40 repeat-like"/>
    <property type="match status" value="1"/>
</dbReference>
<dbReference type="AlphaFoldDB" id="A0ABD2PYG0"/>
<dbReference type="PROSITE" id="PS50294">
    <property type="entry name" value="WD_REPEATS_REGION"/>
    <property type="match status" value="1"/>
</dbReference>
<evidence type="ECO:0000313" key="2">
    <source>
        <dbReference type="EMBL" id="KAL3312465.1"/>
    </source>
</evidence>
<dbReference type="SMART" id="SM00320">
    <property type="entry name" value="WD40"/>
    <property type="match status" value="1"/>
</dbReference>
<keyword evidence="3" id="KW-1185">Reference proteome</keyword>
<dbReference type="EMBL" id="JBJKFK010001689">
    <property type="protein sequence ID" value="KAL3312465.1"/>
    <property type="molecule type" value="Genomic_DNA"/>
</dbReference>
<evidence type="ECO:0000313" key="3">
    <source>
        <dbReference type="Proteomes" id="UP001626550"/>
    </source>
</evidence>
<feature type="repeat" description="WD" evidence="1">
    <location>
        <begin position="155"/>
        <end position="188"/>
    </location>
</feature>
<name>A0ABD2PYG0_9PLAT</name>
<reference evidence="2 3" key="1">
    <citation type="submission" date="2024-11" db="EMBL/GenBank/DDBJ databases">
        <title>Adaptive evolution of stress response genes in parasites aligns with host niche diversity.</title>
        <authorList>
            <person name="Hahn C."/>
            <person name="Resl P."/>
        </authorList>
    </citation>
    <scope>NUCLEOTIDE SEQUENCE [LARGE SCALE GENOMIC DNA]</scope>
    <source>
        <strain evidence="2">EGGRZ-B1_66</strain>
        <tissue evidence="2">Body</tissue>
    </source>
</reference>
<dbReference type="InterPro" id="IPR001680">
    <property type="entry name" value="WD40_rpt"/>
</dbReference>
<dbReference type="Proteomes" id="UP001626550">
    <property type="component" value="Unassembled WGS sequence"/>
</dbReference>
<keyword evidence="1" id="KW-0853">WD repeat</keyword>